<reference evidence="1 2" key="1">
    <citation type="submission" date="2024-05" db="EMBL/GenBank/DDBJ databases">
        <title>Sphingomonas sp. HF-S3 16S ribosomal RNA gene Genome sequencing and assembly.</title>
        <authorList>
            <person name="Lee H."/>
        </authorList>
    </citation>
    <scope>NUCLEOTIDE SEQUENCE [LARGE SCALE GENOMIC DNA]</scope>
    <source>
        <strain evidence="1 2">HF-S3</strain>
    </source>
</reference>
<dbReference type="RefSeq" id="WP_346245479.1">
    <property type="nucleotide sequence ID" value="NZ_JBDIZK010000002.1"/>
</dbReference>
<dbReference type="NCBIfam" id="TIGR04433">
    <property type="entry name" value="UrcA_uranyl"/>
    <property type="match status" value="1"/>
</dbReference>
<dbReference type="InterPro" id="IPR030972">
    <property type="entry name" value="UrcA_uranyl"/>
</dbReference>
<evidence type="ECO:0000313" key="1">
    <source>
        <dbReference type="EMBL" id="MEN3746480.1"/>
    </source>
</evidence>
<organism evidence="1 2">
    <name type="scientific">Sphingomonas rustica</name>
    <dbReference type="NCBI Taxonomy" id="3103142"/>
    <lineage>
        <taxon>Bacteria</taxon>
        <taxon>Pseudomonadati</taxon>
        <taxon>Pseudomonadota</taxon>
        <taxon>Alphaproteobacteria</taxon>
        <taxon>Sphingomonadales</taxon>
        <taxon>Sphingomonadaceae</taxon>
        <taxon>Sphingomonas</taxon>
    </lineage>
</organism>
<comment type="caution">
    <text evidence="1">The sequence shown here is derived from an EMBL/GenBank/DDBJ whole genome shotgun (WGS) entry which is preliminary data.</text>
</comment>
<protein>
    <submittedName>
        <fullName evidence="1">UrcA family protein</fullName>
    </submittedName>
</protein>
<dbReference type="EMBL" id="JBDIZK010000002">
    <property type="protein sequence ID" value="MEN3746480.1"/>
    <property type="molecule type" value="Genomic_DNA"/>
</dbReference>
<keyword evidence="2" id="KW-1185">Reference proteome</keyword>
<name>A0ABV0B4I7_9SPHN</name>
<gene>
    <name evidence="1" type="ORF">TPR58_04830</name>
</gene>
<proteinExistence type="predicted"/>
<accession>A0ABV0B4I7</accession>
<evidence type="ECO:0000313" key="2">
    <source>
        <dbReference type="Proteomes" id="UP001427805"/>
    </source>
</evidence>
<dbReference type="Proteomes" id="UP001427805">
    <property type="component" value="Unassembled WGS sequence"/>
</dbReference>
<sequence>MLTLASLILIAAASAPQSSDTRTVSVAHHDLDLSTQRGRAELDRRTRRAAALACPNPGYTDAATAHRIRACVATALSQVEPRRARLLAQAEARPITIAGTR</sequence>